<reference evidence="3" key="1">
    <citation type="submission" date="2015-11" db="EMBL/GenBank/DDBJ databases">
        <authorList>
            <person name="Tobias N.J."/>
            <person name="Mishra B."/>
            <person name="Gupta D.K."/>
            <person name="Thines M."/>
            <person name="Stinear T.P."/>
            <person name="Bode H.B."/>
        </authorList>
    </citation>
    <scope>NUCLEOTIDE SEQUENCE [LARGE SCALE GENOMIC DNA]</scope>
    <source>
        <strain evidence="3">PB45.5</strain>
    </source>
</reference>
<keyword evidence="3" id="KW-1185">Reference proteome</keyword>
<proteinExistence type="predicted"/>
<feature type="transmembrane region" description="Helical" evidence="1">
    <location>
        <begin position="84"/>
        <end position="104"/>
    </location>
</feature>
<dbReference type="PATRIC" id="fig|29488.15.peg.3851"/>
<keyword evidence="1" id="KW-1133">Transmembrane helix</keyword>
<sequence>MTYQKAGYIAIIKRVLGWMIFIPALLSTMVSVINLAWLHGIKGDGINAVLDDLLKMMAEMVRFNTPFLDFFWKNSPTPDHLADFTGSTLGFLIIYFLIFFGLAMNASGQRMYRQVKFVRENIEDQLIIEKAKGNNGLTREQIELKIKLPRHTLFSQIYILYISPVIIGAIFYFLLKILGW</sequence>
<dbReference type="AlphaFoldDB" id="A0A1B8YE63"/>
<organism evidence="2 3">
    <name type="scientific">Photorhabdus namnaonensis</name>
    <dbReference type="NCBI Taxonomy" id="1851568"/>
    <lineage>
        <taxon>Bacteria</taxon>
        <taxon>Pseudomonadati</taxon>
        <taxon>Pseudomonadota</taxon>
        <taxon>Gammaproteobacteria</taxon>
        <taxon>Enterobacterales</taxon>
        <taxon>Morganellaceae</taxon>
        <taxon>Photorhabdus</taxon>
    </lineage>
</organism>
<dbReference type="InterPro" id="IPR025229">
    <property type="entry name" value="YniB-like"/>
</dbReference>
<feature type="transmembrane region" description="Helical" evidence="1">
    <location>
        <begin position="15"/>
        <end position="37"/>
    </location>
</feature>
<protein>
    <recommendedName>
        <fullName evidence="4">YniB-like protein</fullName>
    </recommendedName>
</protein>
<feature type="transmembrane region" description="Helical" evidence="1">
    <location>
        <begin position="157"/>
        <end position="175"/>
    </location>
</feature>
<evidence type="ECO:0000256" key="1">
    <source>
        <dbReference type="SAM" id="Phobius"/>
    </source>
</evidence>
<accession>A0A1B8YE63</accession>
<dbReference type="Proteomes" id="UP000092665">
    <property type="component" value="Unassembled WGS sequence"/>
</dbReference>
<evidence type="ECO:0008006" key="4">
    <source>
        <dbReference type="Google" id="ProtNLM"/>
    </source>
</evidence>
<keyword evidence="1" id="KW-0812">Transmembrane</keyword>
<comment type="caution">
    <text evidence="2">The sequence shown here is derived from an EMBL/GenBank/DDBJ whole genome shotgun (WGS) entry which is preliminary data.</text>
</comment>
<gene>
    <name evidence="2" type="ORF">Phpb_03500</name>
</gene>
<dbReference type="Pfam" id="PF14002">
    <property type="entry name" value="YniB"/>
    <property type="match status" value="1"/>
</dbReference>
<dbReference type="EMBL" id="LOIC01000082">
    <property type="protein sequence ID" value="OCA53444.1"/>
    <property type="molecule type" value="Genomic_DNA"/>
</dbReference>
<evidence type="ECO:0000313" key="2">
    <source>
        <dbReference type="EMBL" id="OCA53444.1"/>
    </source>
</evidence>
<dbReference type="RefSeq" id="WP_065391445.1">
    <property type="nucleotide sequence ID" value="NZ_CAWMQN010000082.1"/>
</dbReference>
<evidence type="ECO:0000313" key="3">
    <source>
        <dbReference type="Proteomes" id="UP000092665"/>
    </source>
</evidence>
<keyword evidence="1" id="KW-0472">Membrane</keyword>
<name>A0A1B8YE63_9GAMM</name>